<dbReference type="Pfam" id="PF00264">
    <property type="entry name" value="Tyrosinase"/>
    <property type="match status" value="1"/>
</dbReference>
<reference evidence="4" key="1">
    <citation type="submission" date="2017-02" db="UniProtKB">
        <authorList>
            <consortium name="WormBaseParasite"/>
        </authorList>
    </citation>
    <scope>IDENTIFICATION</scope>
</reference>
<dbReference type="GO" id="GO:0046872">
    <property type="term" value="F:metal ion binding"/>
    <property type="evidence" value="ECO:0007669"/>
    <property type="project" value="UniProtKB-KW"/>
</dbReference>
<dbReference type="InterPro" id="IPR003582">
    <property type="entry name" value="ShKT_dom"/>
</dbReference>
<dbReference type="SUPFAM" id="SSF48056">
    <property type="entry name" value="Di-copper centre-containing domain"/>
    <property type="match status" value="1"/>
</dbReference>
<keyword evidence="1" id="KW-0479">Metal-binding</keyword>
<dbReference type="PANTHER" id="PTHR11474:SF50">
    <property type="entry name" value="TYROSINASE COPPER-BINDING DOMAIN-CONTAINING PROTEIN"/>
    <property type="match status" value="1"/>
</dbReference>
<dbReference type="WBParaSite" id="ASIM_0001785401-mRNA-1">
    <property type="protein sequence ID" value="ASIM_0001785401-mRNA-1"/>
    <property type="gene ID" value="ASIM_0001785401"/>
</dbReference>
<dbReference type="InterPro" id="IPR002227">
    <property type="entry name" value="Tyrosinase_Cu-bd"/>
</dbReference>
<comment type="caution">
    <text evidence="2">Lacks conserved residue(s) required for the propagation of feature annotation.</text>
</comment>
<evidence type="ECO:0000313" key="4">
    <source>
        <dbReference type="WBParaSite" id="ASIM_0001785401-mRNA-1"/>
    </source>
</evidence>
<dbReference type="PROSITE" id="PS00497">
    <property type="entry name" value="TYROSINASE_1"/>
    <property type="match status" value="1"/>
</dbReference>
<dbReference type="PANTHER" id="PTHR11474">
    <property type="entry name" value="TYROSINASE FAMILY MEMBER"/>
    <property type="match status" value="1"/>
</dbReference>
<dbReference type="GO" id="GO:0016491">
    <property type="term" value="F:oxidoreductase activity"/>
    <property type="evidence" value="ECO:0007669"/>
    <property type="project" value="InterPro"/>
</dbReference>
<evidence type="ECO:0000256" key="2">
    <source>
        <dbReference type="PROSITE-ProRule" id="PRU01005"/>
    </source>
</evidence>
<evidence type="ECO:0000259" key="3">
    <source>
        <dbReference type="PROSITE" id="PS51670"/>
    </source>
</evidence>
<dbReference type="PRINTS" id="PR00092">
    <property type="entry name" value="TYROSINASE"/>
</dbReference>
<protein>
    <submittedName>
        <fullName evidence="4">ShTK domain protein</fullName>
    </submittedName>
</protein>
<dbReference type="PROSITE" id="PS51670">
    <property type="entry name" value="SHKT"/>
    <property type="match status" value="3"/>
</dbReference>
<accession>A0A0M3KA58</accession>
<dbReference type="AlphaFoldDB" id="A0A0M3KA58"/>
<feature type="domain" description="ShKT" evidence="3">
    <location>
        <begin position="336"/>
        <end position="372"/>
    </location>
</feature>
<sequence length="537" mass="61285">LKNSGEFDRLALLHADAVTGAGAHAGPAFLPWHREYLKRIEIAVRLIDPTLAVPYWDSSMEANLPNAKDSILFTEDFLGSSISDGRVADGPFANWTTSKGTYLRRNVGGVGWTFTEERVEAVMRETRIDQVLAYSAPRRGCEYPADFDCLEYSHGYVHLFVGGDMYSPLTSADDPIFQMHHSFVDHIWELWRIKQIYGFIVYPIISSCIYLQLSHLELIIQTRYERETQYPPDRQQCSSTVHFAAAPMLPFTPFTNIDGLSNKYTDDLYEYFPRSYCTKNWPHCGSRYLFCDLSHDRPQCTSKVKLGGSCTGFTNNEDVCYDGFCASGRCEKPITAGRNAVNVRCGQWALRGECEANEMWMTENCRESCQKCNMTREEQCFKALQNHEPSCNIAPGCYNDYACCPEWGRAGACKRHTSWMSCHCRVTCGFCTPDTYEYGDILRISLPQIFLPSEVASKYENEEINSLTGCDDYHPRCPEWKNIGECTKNSWMLENCRKSCDSCYEAEELLKVCYPSNSKYETIRQMIASKMESKMPT</sequence>
<dbReference type="Gene3D" id="1.10.1280.10">
    <property type="entry name" value="Di-copper center containing domain from catechol oxidase"/>
    <property type="match status" value="1"/>
</dbReference>
<feature type="domain" description="ShKT" evidence="3">
    <location>
        <begin position="397"/>
        <end position="431"/>
    </location>
</feature>
<dbReference type="SMART" id="SM00254">
    <property type="entry name" value="ShKT"/>
    <property type="match status" value="3"/>
</dbReference>
<dbReference type="Pfam" id="PF01549">
    <property type="entry name" value="ShK"/>
    <property type="match status" value="3"/>
</dbReference>
<dbReference type="InterPro" id="IPR008922">
    <property type="entry name" value="Di-copper_centre_dom_sf"/>
</dbReference>
<feature type="domain" description="ShKT" evidence="3">
    <location>
        <begin position="470"/>
        <end position="503"/>
    </location>
</feature>
<dbReference type="InterPro" id="IPR050316">
    <property type="entry name" value="Tyrosinase/Hemocyanin"/>
</dbReference>
<proteinExistence type="predicted"/>
<feature type="disulfide bond" evidence="2">
    <location>
        <begin position="397"/>
        <end position="431"/>
    </location>
</feature>
<organism evidence="4">
    <name type="scientific">Anisakis simplex</name>
    <name type="common">Herring worm</name>
    <dbReference type="NCBI Taxonomy" id="6269"/>
    <lineage>
        <taxon>Eukaryota</taxon>
        <taxon>Metazoa</taxon>
        <taxon>Ecdysozoa</taxon>
        <taxon>Nematoda</taxon>
        <taxon>Chromadorea</taxon>
        <taxon>Rhabditida</taxon>
        <taxon>Spirurina</taxon>
        <taxon>Ascaridomorpha</taxon>
        <taxon>Ascaridoidea</taxon>
        <taxon>Anisakidae</taxon>
        <taxon>Anisakis</taxon>
        <taxon>Anisakis simplex complex</taxon>
    </lineage>
</organism>
<name>A0A0M3KA58_ANISI</name>
<evidence type="ECO:0000256" key="1">
    <source>
        <dbReference type="ARBA" id="ARBA00022723"/>
    </source>
</evidence>
<keyword evidence="2" id="KW-1015">Disulfide bond</keyword>